<dbReference type="Gene3D" id="2.10.260.10">
    <property type="match status" value="1"/>
</dbReference>
<dbReference type="PANTHER" id="PTHR36432:SF1">
    <property type="entry name" value="STAGE V SPORULATION PROTEIN T"/>
    <property type="match status" value="1"/>
</dbReference>
<dbReference type="PATRIC" id="fig|931276.5.peg.3703"/>
<dbReference type="NCBIfam" id="TIGR01439">
    <property type="entry name" value="lp_hng_hel_AbrB"/>
    <property type="match status" value="1"/>
</dbReference>
<dbReference type="PANTHER" id="PTHR36432">
    <property type="match status" value="1"/>
</dbReference>
<reference evidence="3 4" key="1">
    <citation type="submission" date="2013-02" db="EMBL/GenBank/DDBJ databases">
        <title>Genome sequence of Clostridium saccharoperbutylacetonicum N1-4(HMT).</title>
        <authorList>
            <person name="Poehlein A."/>
            <person name="Daniel R."/>
        </authorList>
    </citation>
    <scope>NUCLEOTIDE SEQUENCE [LARGE SCALE GENOMIC DNA]</scope>
    <source>
        <strain evidence="4">N1-4(HMT)</strain>
    </source>
</reference>
<accession>M1MMI3</accession>
<evidence type="ECO:0000259" key="2">
    <source>
        <dbReference type="PROSITE" id="PS51740"/>
    </source>
</evidence>
<evidence type="ECO:0000256" key="1">
    <source>
        <dbReference type="PROSITE-ProRule" id="PRU01076"/>
    </source>
</evidence>
<dbReference type="HOGENOM" id="CLU_158484_0_1_9"/>
<dbReference type="EMBL" id="CP004121">
    <property type="protein sequence ID" value="AGF57433.1"/>
    <property type="molecule type" value="Genomic_DNA"/>
</dbReference>
<feature type="domain" description="SpoVT-AbrB" evidence="2">
    <location>
        <begin position="5"/>
        <end position="50"/>
    </location>
</feature>
<dbReference type="GO" id="GO:0003677">
    <property type="term" value="F:DNA binding"/>
    <property type="evidence" value="ECO:0007669"/>
    <property type="project" value="UniProtKB-UniRule"/>
</dbReference>
<dbReference type="InterPro" id="IPR052731">
    <property type="entry name" value="B_subtilis_Trans_State_Reg"/>
</dbReference>
<keyword evidence="1" id="KW-0238">DNA-binding</keyword>
<proteinExistence type="predicted"/>
<sequence>MKESGMVRKVDALGRFVIPSEIRNVLGISEGDPLEIVKVNNEIVVKKYHRGCIFCGCEKGILAFKDLIVCEGCRKDFGQE</sequence>
<dbReference type="SUPFAM" id="SSF89447">
    <property type="entry name" value="AbrB/MazE/MraZ-like"/>
    <property type="match status" value="1"/>
</dbReference>
<dbReference type="RefSeq" id="WP_015393749.1">
    <property type="nucleotide sequence ID" value="NC_020291.1"/>
</dbReference>
<dbReference type="InterPro" id="IPR037914">
    <property type="entry name" value="SpoVT-AbrB_sf"/>
</dbReference>
<protein>
    <recommendedName>
        <fullName evidence="2">SpoVT-AbrB domain-containing protein</fullName>
    </recommendedName>
</protein>
<dbReference type="eggNOG" id="COG2002">
    <property type="taxonomic scope" value="Bacteria"/>
</dbReference>
<dbReference type="SMART" id="SM00966">
    <property type="entry name" value="SpoVT_AbrB"/>
    <property type="match status" value="1"/>
</dbReference>
<dbReference type="KEGG" id="csr:Cspa_c36730"/>
<dbReference type="Proteomes" id="UP000011728">
    <property type="component" value="Chromosome"/>
</dbReference>
<name>M1MMI3_9CLOT</name>
<dbReference type="STRING" id="36745.CLSAP_34530"/>
<evidence type="ECO:0000313" key="4">
    <source>
        <dbReference type="Proteomes" id="UP000011728"/>
    </source>
</evidence>
<dbReference type="Pfam" id="PF04014">
    <property type="entry name" value="MazE_antitoxin"/>
    <property type="match status" value="1"/>
</dbReference>
<organism evidence="3 4">
    <name type="scientific">Clostridium saccharoperbutylacetonicum N1-4(HMT)</name>
    <dbReference type="NCBI Taxonomy" id="931276"/>
    <lineage>
        <taxon>Bacteria</taxon>
        <taxon>Bacillati</taxon>
        <taxon>Bacillota</taxon>
        <taxon>Clostridia</taxon>
        <taxon>Eubacteriales</taxon>
        <taxon>Clostridiaceae</taxon>
        <taxon>Clostridium</taxon>
    </lineage>
</organism>
<evidence type="ECO:0000313" key="3">
    <source>
        <dbReference type="EMBL" id="AGF57433.1"/>
    </source>
</evidence>
<dbReference type="AlphaFoldDB" id="M1MMI3"/>
<gene>
    <name evidence="3" type="ORF">Cspa_c36730</name>
</gene>
<keyword evidence="4" id="KW-1185">Reference proteome</keyword>
<dbReference type="OrthoDB" id="9782993at2"/>
<dbReference type="InterPro" id="IPR007159">
    <property type="entry name" value="SpoVT-AbrB_dom"/>
</dbReference>
<dbReference type="PROSITE" id="PS51740">
    <property type="entry name" value="SPOVT_ABRB"/>
    <property type="match status" value="1"/>
</dbReference>